<evidence type="ECO:0000313" key="2">
    <source>
        <dbReference type="Proteomes" id="UP001501470"/>
    </source>
</evidence>
<gene>
    <name evidence="1" type="ORF">GCM10009827_117490</name>
</gene>
<proteinExistence type="predicted"/>
<name>A0ABN2DFE1_9ACTN</name>
<reference evidence="1 2" key="1">
    <citation type="journal article" date="2019" name="Int. J. Syst. Evol. Microbiol.">
        <title>The Global Catalogue of Microorganisms (GCM) 10K type strain sequencing project: providing services to taxonomists for standard genome sequencing and annotation.</title>
        <authorList>
            <consortium name="The Broad Institute Genomics Platform"/>
            <consortium name="The Broad Institute Genome Sequencing Center for Infectious Disease"/>
            <person name="Wu L."/>
            <person name="Ma J."/>
        </authorList>
    </citation>
    <scope>NUCLEOTIDE SEQUENCE [LARGE SCALE GENOMIC DNA]</scope>
    <source>
        <strain evidence="1 2">JCM 15933</strain>
    </source>
</reference>
<dbReference type="Proteomes" id="UP001501470">
    <property type="component" value="Unassembled WGS sequence"/>
</dbReference>
<dbReference type="EMBL" id="BAAAQD010000057">
    <property type="protein sequence ID" value="GAA1576138.1"/>
    <property type="molecule type" value="Genomic_DNA"/>
</dbReference>
<accession>A0ABN2DFE1</accession>
<keyword evidence="2" id="KW-1185">Reference proteome</keyword>
<comment type="caution">
    <text evidence="1">The sequence shown here is derived from an EMBL/GenBank/DDBJ whole genome shotgun (WGS) entry which is preliminary data.</text>
</comment>
<sequence>MIGRCVEIVGGELGAQHGNWLESADDRRLVITDVARRWHRLDDGTKARFGLDWKASVAGFTTAYVDDVEGEEAVQAEYEQRQYEITMALIWHRHAARLRADDTVPGCS</sequence>
<evidence type="ECO:0000313" key="1">
    <source>
        <dbReference type="EMBL" id="GAA1576138.1"/>
    </source>
</evidence>
<organism evidence="1 2">
    <name type="scientific">Dactylosporangium maewongense</name>
    <dbReference type="NCBI Taxonomy" id="634393"/>
    <lineage>
        <taxon>Bacteria</taxon>
        <taxon>Bacillati</taxon>
        <taxon>Actinomycetota</taxon>
        <taxon>Actinomycetes</taxon>
        <taxon>Micromonosporales</taxon>
        <taxon>Micromonosporaceae</taxon>
        <taxon>Dactylosporangium</taxon>
    </lineage>
</organism>
<protein>
    <submittedName>
        <fullName evidence="1">Uncharacterized protein</fullName>
    </submittedName>
</protein>